<comment type="function">
    <text evidence="2">This enzyme scavenges exogenous and endogenous cytidine and 2'-deoxycytidine for UMP synthesis.</text>
</comment>
<dbReference type="PANTHER" id="PTHR11644">
    <property type="entry name" value="CYTIDINE DEAMINASE"/>
    <property type="match status" value="1"/>
</dbReference>
<evidence type="ECO:0000256" key="4">
    <source>
        <dbReference type="ARBA" id="ARBA00012783"/>
    </source>
</evidence>
<comment type="cofactor">
    <cofactor evidence="1 12">
        <name>Zn(2+)</name>
        <dbReference type="ChEBI" id="CHEBI:29105"/>
    </cofactor>
</comment>
<evidence type="ECO:0000256" key="1">
    <source>
        <dbReference type="ARBA" id="ARBA00001947"/>
    </source>
</evidence>
<dbReference type="InterPro" id="IPR050202">
    <property type="entry name" value="Cyt/Deoxycyt_deaminase"/>
</dbReference>
<gene>
    <name evidence="14" type="primary">cdd</name>
    <name evidence="14" type="ORF">AArcSt11_09265</name>
</gene>
<keyword evidence="7 12" id="KW-0862">Zinc</keyword>
<dbReference type="CDD" id="cd01283">
    <property type="entry name" value="cytidine_deaminase"/>
    <property type="match status" value="1"/>
</dbReference>
<dbReference type="AlphaFoldDB" id="A0AAE3FRP7"/>
<evidence type="ECO:0000256" key="3">
    <source>
        <dbReference type="ARBA" id="ARBA00006576"/>
    </source>
</evidence>
<dbReference type="GO" id="GO:0005829">
    <property type="term" value="C:cytosol"/>
    <property type="evidence" value="ECO:0007669"/>
    <property type="project" value="TreeGrafter"/>
</dbReference>
<dbReference type="PROSITE" id="PS51747">
    <property type="entry name" value="CYT_DCMP_DEAMINASES_2"/>
    <property type="match status" value="1"/>
</dbReference>
<dbReference type="PROSITE" id="PS00903">
    <property type="entry name" value="CYT_DCMP_DEAMINASES_1"/>
    <property type="match status" value="1"/>
</dbReference>
<dbReference type="GO" id="GO:0004126">
    <property type="term" value="F:cytidine deaminase activity"/>
    <property type="evidence" value="ECO:0007669"/>
    <property type="project" value="UniProtKB-EC"/>
</dbReference>
<sequence>MNDLIELAREARESSYAPYSEYHVGAALETSDGTTFTGCNIENANYSNSVHAEELALSEAVREGYREFERIAVSSSKLDGVTPCGMCRQSLAEFCPEDLEILCDEGENVSAYTLGELIPNTIHRGMLE</sequence>
<dbReference type="EMBL" id="JAKRVY010000004">
    <property type="protein sequence ID" value="MCL9813840.1"/>
    <property type="molecule type" value="Genomic_DNA"/>
</dbReference>
<protein>
    <recommendedName>
        <fullName evidence="4">cytidine deaminase</fullName>
        <ecNumber evidence="4">3.5.4.5</ecNumber>
    </recommendedName>
    <alternativeName>
        <fullName evidence="8">Cytidine aminohydrolase</fullName>
    </alternativeName>
</protein>
<dbReference type="Gene3D" id="3.40.140.10">
    <property type="entry name" value="Cytidine Deaminase, domain 2"/>
    <property type="match status" value="1"/>
</dbReference>
<accession>A0AAE3FRP7</accession>
<dbReference type="NCBIfam" id="NF004064">
    <property type="entry name" value="PRK05578.1"/>
    <property type="match status" value="1"/>
</dbReference>
<evidence type="ECO:0000313" key="14">
    <source>
        <dbReference type="EMBL" id="MCL9813840.1"/>
    </source>
</evidence>
<dbReference type="Pfam" id="PF00383">
    <property type="entry name" value="dCMP_cyt_deam_1"/>
    <property type="match status" value="1"/>
</dbReference>
<feature type="active site" description="Proton donor" evidence="10">
    <location>
        <position position="53"/>
    </location>
</feature>
<feature type="binding site" evidence="12">
    <location>
        <position position="84"/>
    </location>
    <ligand>
        <name>Zn(2+)</name>
        <dbReference type="ChEBI" id="CHEBI:29105"/>
        <note>catalytic</note>
    </ligand>
</feature>
<dbReference type="FunFam" id="3.40.140.10:FF:000008">
    <property type="entry name" value="Cytidine deaminase"/>
    <property type="match status" value="1"/>
</dbReference>
<evidence type="ECO:0000256" key="12">
    <source>
        <dbReference type="PIRSR" id="PIRSR606262-3"/>
    </source>
</evidence>
<dbReference type="GO" id="GO:0008270">
    <property type="term" value="F:zinc ion binding"/>
    <property type="evidence" value="ECO:0007669"/>
    <property type="project" value="InterPro"/>
</dbReference>
<dbReference type="InterPro" id="IPR016192">
    <property type="entry name" value="APOBEC/CMP_deaminase_Zn-bd"/>
</dbReference>
<reference evidence="14 15" key="1">
    <citation type="journal article" date="2022" name="Syst. Appl. Microbiol.">
        <title>Natronocalculus amylovorans gen. nov., sp. nov., and Natranaeroarchaeum aerophilus sp. nov., dominant culturable amylolytic natronoarchaea from hypersaline soda lakes in southwestern Siberia.</title>
        <authorList>
            <person name="Sorokin D.Y."/>
            <person name="Elcheninov A.G."/>
            <person name="Khizhniak T.V."/>
            <person name="Koenen M."/>
            <person name="Bale N.J."/>
            <person name="Damste J.S.S."/>
            <person name="Kublanov I.V."/>
        </authorList>
    </citation>
    <scope>NUCLEOTIDE SEQUENCE [LARGE SCALE GENOMIC DNA]</scope>
    <source>
        <strain evidence="14 15">AArc-St1-1</strain>
    </source>
</reference>
<feature type="domain" description="CMP/dCMP-type deaminase" evidence="13">
    <location>
        <begin position="1"/>
        <end position="125"/>
    </location>
</feature>
<evidence type="ECO:0000256" key="6">
    <source>
        <dbReference type="ARBA" id="ARBA00022801"/>
    </source>
</evidence>
<feature type="binding site" evidence="11">
    <location>
        <begin position="40"/>
        <end position="46"/>
    </location>
    <ligand>
        <name>substrate</name>
    </ligand>
</feature>
<dbReference type="GO" id="GO:0042802">
    <property type="term" value="F:identical protein binding"/>
    <property type="evidence" value="ECO:0007669"/>
    <property type="project" value="UniProtKB-ARBA"/>
</dbReference>
<keyword evidence="6 14" id="KW-0378">Hydrolase</keyword>
<evidence type="ECO:0000256" key="7">
    <source>
        <dbReference type="ARBA" id="ARBA00022833"/>
    </source>
</evidence>
<evidence type="ECO:0000259" key="13">
    <source>
        <dbReference type="PROSITE" id="PS51747"/>
    </source>
</evidence>
<evidence type="ECO:0000256" key="9">
    <source>
        <dbReference type="ARBA" id="ARBA00049558"/>
    </source>
</evidence>
<dbReference type="RefSeq" id="WP_250596522.1">
    <property type="nucleotide sequence ID" value="NZ_JAKRVY010000004.1"/>
</dbReference>
<evidence type="ECO:0000256" key="11">
    <source>
        <dbReference type="PIRSR" id="PIRSR606262-2"/>
    </source>
</evidence>
<comment type="catalytic activity">
    <reaction evidence="9">
        <text>cytidine + H2O + H(+) = uridine + NH4(+)</text>
        <dbReference type="Rhea" id="RHEA:16069"/>
        <dbReference type="ChEBI" id="CHEBI:15377"/>
        <dbReference type="ChEBI" id="CHEBI:15378"/>
        <dbReference type="ChEBI" id="CHEBI:16704"/>
        <dbReference type="ChEBI" id="CHEBI:17562"/>
        <dbReference type="ChEBI" id="CHEBI:28938"/>
        <dbReference type="EC" id="3.5.4.5"/>
    </reaction>
</comment>
<keyword evidence="15" id="KW-1185">Reference proteome</keyword>
<feature type="binding site" evidence="12">
    <location>
        <position position="87"/>
    </location>
    <ligand>
        <name>Zn(2+)</name>
        <dbReference type="ChEBI" id="CHEBI:29105"/>
        <note>catalytic</note>
    </ligand>
</feature>
<dbReference type="PANTHER" id="PTHR11644:SF2">
    <property type="entry name" value="CYTIDINE DEAMINASE"/>
    <property type="match status" value="1"/>
</dbReference>
<keyword evidence="5 12" id="KW-0479">Metal-binding</keyword>
<comment type="similarity">
    <text evidence="3">Belongs to the cytidine and deoxycytidylate deaminase family.</text>
</comment>
<name>A0AAE3FRP7_9EURY</name>
<evidence type="ECO:0000256" key="8">
    <source>
        <dbReference type="ARBA" id="ARBA00032005"/>
    </source>
</evidence>
<evidence type="ECO:0000313" key="15">
    <source>
        <dbReference type="Proteomes" id="UP001202674"/>
    </source>
</evidence>
<dbReference type="Proteomes" id="UP001202674">
    <property type="component" value="Unassembled WGS sequence"/>
</dbReference>
<dbReference type="InterPro" id="IPR006262">
    <property type="entry name" value="Cyt_deam_tetra"/>
</dbReference>
<dbReference type="GO" id="GO:0072527">
    <property type="term" value="P:pyrimidine-containing compound metabolic process"/>
    <property type="evidence" value="ECO:0007669"/>
    <property type="project" value="UniProtKB-ARBA"/>
</dbReference>
<dbReference type="GO" id="GO:0055086">
    <property type="term" value="P:nucleobase-containing small molecule metabolic process"/>
    <property type="evidence" value="ECO:0007669"/>
    <property type="project" value="UniProtKB-ARBA"/>
</dbReference>
<evidence type="ECO:0000256" key="2">
    <source>
        <dbReference type="ARBA" id="ARBA00003949"/>
    </source>
</evidence>
<evidence type="ECO:0000256" key="10">
    <source>
        <dbReference type="PIRSR" id="PIRSR606262-1"/>
    </source>
</evidence>
<comment type="caution">
    <text evidence="14">The sequence shown here is derived from an EMBL/GenBank/DDBJ whole genome shotgun (WGS) entry which is preliminary data.</text>
</comment>
<dbReference type="EC" id="3.5.4.5" evidence="4"/>
<dbReference type="InterPro" id="IPR002125">
    <property type="entry name" value="CMP_dCMP_dom"/>
</dbReference>
<dbReference type="NCBIfam" id="TIGR01354">
    <property type="entry name" value="cyt_deam_tetra"/>
    <property type="match status" value="1"/>
</dbReference>
<organism evidence="14 15">
    <name type="scientific">Natranaeroarchaeum aerophilus</name>
    <dbReference type="NCBI Taxonomy" id="2917711"/>
    <lineage>
        <taxon>Archaea</taxon>
        <taxon>Methanobacteriati</taxon>
        <taxon>Methanobacteriota</taxon>
        <taxon>Stenosarchaea group</taxon>
        <taxon>Halobacteria</taxon>
        <taxon>Halobacteriales</taxon>
        <taxon>Natronoarchaeaceae</taxon>
        <taxon>Natranaeroarchaeum</taxon>
    </lineage>
</organism>
<proteinExistence type="inferred from homology"/>
<evidence type="ECO:0000256" key="5">
    <source>
        <dbReference type="ARBA" id="ARBA00022723"/>
    </source>
</evidence>
<dbReference type="SUPFAM" id="SSF53927">
    <property type="entry name" value="Cytidine deaminase-like"/>
    <property type="match status" value="1"/>
</dbReference>
<dbReference type="InterPro" id="IPR016193">
    <property type="entry name" value="Cytidine_deaminase-like"/>
</dbReference>